<dbReference type="SUPFAM" id="SSF52058">
    <property type="entry name" value="L domain-like"/>
    <property type="match status" value="1"/>
</dbReference>
<protein>
    <submittedName>
        <fullName evidence="1">Uncharacterized protein</fullName>
    </submittedName>
</protein>
<comment type="caution">
    <text evidence="1">The sequence shown here is derived from an EMBL/GenBank/DDBJ whole genome shotgun (WGS) entry which is preliminary data.</text>
</comment>
<evidence type="ECO:0000313" key="2">
    <source>
        <dbReference type="Proteomes" id="UP001159042"/>
    </source>
</evidence>
<gene>
    <name evidence="1" type="ORF">NQ315_010907</name>
</gene>
<dbReference type="EMBL" id="JANEYG010000046">
    <property type="protein sequence ID" value="KAJ8916039.1"/>
    <property type="molecule type" value="Genomic_DNA"/>
</dbReference>
<dbReference type="InterPro" id="IPR032675">
    <property type="entry name" value="LRR_dom_sf"/>
</dbReference>
<proteinExistence type="predicted"/>
<dbReference type="Pfam" id="PF13855">
    <property type="entry name" value="LRR_8"/>
    <property type="match status" value="1"/>
</dbReference>
<reference evidence="1 2" key="1">
    <citation type="journal article" date="2023" name="Insect Mol. Biol.">
        <title>Genome sequencing provides insights into the evolution of gene families encoding plant cell wall-degrading enzymes in longhorned beetles.</title>
        <authorList>
            <person name="Shin N.R."/>
            <person name="Okamura Y."/>
            <person name="Kirsch R."/>
            <person name="Pauchet Y."/>
        </authorList>
    </citation>
    <scope>NUCLEOTIDE SEQUENCE [LARGE SCALE GENOMIC DNA]</scope>
    <source>
        <strain evidence="1">EAD_L_NR</strain>
    </source>
</reference>
<dbReference type="Gene3D" id="3.80.10.10">
    <property type="entry name" value="Ribonuclease Inhibitor"/>
    <property type="match status" value="1"/>
</dbReference>
<sequence length="131" mass="14595">MPTLKVLHLCRNQKLTRVKALALSGLINLEELHMSDNIALEEIDPMALAMVRNHTGGAIWPPIKKLHISNNKLAYLDSDVIARWDFLKELDIRGEPVDVRMREPVADRRLDAHISAVGRGEGQTGSLCGSH</sequence>
<name>A0AAV8VP95_9CUCU</name>
<accession>A0AAV8VP95</accession>
<dbReference type="AlphaFoldDB" id="A0AAV8VP95"/>
<dbReference type="InterPro" id="IPR001611">
    <property type="entry name" value="Leu-rich_rpt"/>
</dbReference>
<keyword evidence="2" id="KW-1185">Reference proteome</keyword>
<evidence type="ECO:0000313" key="1">
    <source>
        <dbReference type="EMBL" id="KAJ8916039.1"/>
    </source>
</evidence>
<dbReference type="Proteomes" id="UP001159042">
    <property type="component" value="Unassembled WGS sequence"/>
</dbReference>
<organism evidence="1 2">
    <name type="scientific">Exocentrus adspersus</name>
    <dbReference type="NCBI Taxonomy" id="1586481"/>
    <lineage>
        <taxon>Eukaryota</taxon>
        <taxon>Metazoa</taxon>
        <taxon>Ecdysozoa</taxon>
        <taxon>Arthropoda</taxon>
        <taxon>Hexapoda</taxon>
        <taxon>Insecta</taxon>
        <taxon>Pterygota</taxon>
        <taxon>Neoptera</taxon>
        <taxon>Endopterygota</taxon>
        <taxon>Coleoptera</taxon>
        <taxon>Polyphaga</taxon>
        <taxon>Cucujiformia</taxon>
        <taxon>Chrysomeloidea</taxon>
        <taxon>Cerambycidae</taxon>
        <taxon>Lamiinae</taxon>
        <taxon>Acanthocinini</taxon>
        <taxon>Exocentrus</taxon>
    </lineage>
</organism>